<dbReference type="GO" id="GO:0005886">
    <property type="term" value="C:plasma membrane"/>
    <property type="evidence" value="ECO:0007669"/>
    <property type="project" value="UniProtKB-SubCell"/>
</dbReference>
<comment type="subcellular location">
    <subcellularLocation>
        <location evidence="1">Cell membrane</location>
        <topology evidence="1">Lipid-anchor</topology>
    </subcellularLocation>
</comment>
<dbReference type="Gene3D" id="1.10.510.10">
    <property type="entry name" value="Transferase(Phosphotransferase) domain 1"/>
    <property type="match status" value="1"/>
</dbReference>
<dbReference type="FunFam" id="1.10.510.10:FF:000095">
    <property type="entry name" value="protein STRUBBELIG-RECEPTOR FAMILY 8"/>
    <property type="match status" value="1"/>
</dbReference>
<evidence type="ECO:0000256" key="4">
    <source>
        <dbReference type="ARBA" id="ARBA00022692"/>
    </source>
</evidence>
<accession>A0AAE1XUN4</accession>
<dbReference type="PROSITE" id="PS00107">
    <property type="entry name" value="PROTEIN_KINASE_ATP"/>
    <property type="match status" value="1"/>
</dbReference>
<comment type="caution">
    <text evidence="12">The sequence shown here is derived from an EMBL/GenBank/DDBJ whole genome shotgun (WGS) entry which is preliminary data.</text>
</comment>
<keyword evidence="4" id="KW-0812">Transmembrane</keyword>
<keyword evidence="12" id="KW-0418">Kinase</keyword>
<evidence type="ECO:0000256" key="10">
    <source>
        <dbReference type="SAM" id="MobiDB-lite"/>
    </source>
</evidence>
<dbReference type="SMART" id="SM00220">
    <property type="entry name" value="S_TKc"/>
    <property type="match status" value="1"/>
</dbReference>
<reference evidence="12" key="1">
    <citation type="submission" date="2020-06" db="EMBL/GenBank/DDBJ databases">
        <authorList>
            <person name="Li T."/>
            <person name="Hu X."/>
            <person name="Zhang T."/>
            <person name="Song X."/>
            <person name="Zhang H."/>
            <person name="Dai N."/>
            <person name="Sheng W."/>
            <person name="Hou X."/>
            <person name="Wei L."/>
        </authorList>
    </citation>
    <scope>NUCLEOTIDE SEQUENCE</scope>
    <source>
        <strain evidence="12">3651</strain>
        <tissue evidence="12">Leaf</tissue>
    </source>
</reference>
<gene>
    <name evidence="12" type="ORF">Salat_2205400</name>
</gene>
<dbReference type="SUPFAM" id="SSF56112">
    <property type="entry name" value="Protein kinase-like (PK-like)"/>
    <property type="match status" value="1"/>
</dbReference>
<dbReference type="GO" id="GO:0005524">
    <property type="term" value="F:ATP binding"/>
    <property type="evidence" value="ECO:0007669"/>
    <property type="project" value="UniProtKB-UniRule"/>
</dbReference>
<keyword evidence="8" id="KW-0449">Lipoprotein</keyword>
<keyword evidence="7" id="KW-0472">Membrane</keyword>
<dbReference type="FunFam" id="3.30.200.20:FF:000015">
    <property type="entry name" value="Somatic embryogenesis receptor kinase 1"/>
    <property type="match status" value="1"/>
</dbReference>
<dbReference type="Gene3D" id="3.80.10.10">
    <property type="entry name" value="Ribonuclease Inhibitor"/>
    <property type="match status" value="1"/>
</dbReference>
<keyword evidence="13" id="KW-1185">Reference proteome</keyword>
<dbReference type="EMBL" id="JACGWO010000009">
    <property type="protein sequence ID" value="KAK4417927.1"/>
    <property type="molecule type" value="Genomic_DNA"/>
</dbReference>
<proteinExistence type="predicted"/>
<keyword evidence="5" id="KW-0677">Repeat</keyword>
<dbReference type="PROSITE" id="PS50011">
    <property type="entry name" value="PROTEIN_KINASE_DOM"/>
    <property type="match status" value="1"/>
</dbReference>
<dbReference type="InterPro" id="IPR011009">
    <property type="entry name" value="Kinase-like_dom_sf"/>
</dbReference>
<dbReference type="GO" id="GO:0004674">
    <property type="term" value="F:protein serine/threonine kinase activity"/>
    <property type="evidence" value="ECO:0007669"/>
    <property type="project" value="UniProtKB-KW"/>
</dbReference>
<dbReference type="PANTHER" id="PTHR47985">
    <property type="entry name" value="OS07G0668900 PROTEIN"/>
    <property type="match status" value="1"/>
</dbReference>
<keyword evidence="9" id="KW-0067">ATP-binding</keyword>
<evidence type="ECO:0000256" key="3">
    <source>
        <dbReference type="ARBA" id="ARBA00022614"/>
    </source>
</evidence>
<dbReference type="Gene3D" id="3.30.200.20">
    <property type="entry name" value="Phosphorylase Kinase, domain 1"/>
    <property type="match status" value="1"/>
</dbReference>
<evidence type="ECO:0000256" key="5">
    <source>
        <dbReference type="ARBA" id="ARBA00022737"/>
    </source>
</evidence>
<evidence type="ECO:0000256" key="7">
    <source>
        <dbReference type="ARBA" id="ARBA00023136"/>
    </source>
</evidence>
<dbReference type="Pfam" id="PF00560">
    <property type="entry name" value="LRR_1"/>
    <property type="match status" value="2"/>
</dbReference>
<feature type="region of interest" description="Disordered" evidence="10">
    <location>
        <begin position="465"/>
        <end position="490"/>
    </location>
</feature>
<evidence type="ECO:0000256" key="6">
    <source>
        <dbReference type="ARBA" id="ARBA00022989"/>
    </source>
</evidence>
<keyword evidence="3" id="KW-0433">Leucine-rich repeat</keyword>
<name>A0AAE1XUN4_9LAMI</name>
<evidence type="ECO:0000256" key="8">
    <source>
        <dbReference type="ARBA" id="ARBA00023288"/>
    </source>
</evidence>
<evidence type="ECO:0000313" key="13">
    <source>
        <dbReference type="Proteomes" id="UP001293254"/>
    </source>
</evidence>
<dbReference type="InterPro" id="IPR032675">
    <property type="entry name" value="LRR_dom_sf"/>
</dbReference>
<sequence length="490" mass="54124">MAEGEIPEGICINGGNLQTLILNNNFITGSLPRSIVNCTNLIWVSLSRNRISAGIPSDIGNLANLAILQLAKNTLRQVPKPEELSGKHAEIICKNGAIVGFEVGSKWGCLDGLVENLGISKQEEKGRMKSQAAHPFGVLPQLVLPDIRRGLDQPRSFTYRELQAATNNFNQAFIIGIGGFGSVFKGRSRKTGQYLAVKQLNRQGLQGQCEFLVEVLMLSLAKHENIIRMFGYCDDAFQRLIVYEYMPMGCLVDHLHELTPDMLPLNWETRMRIAAGVARALNYLHNRAVPPIILGDLKPSNILLGGTFDPKLSDFGLAKFGDGDNWNVVSSGTNLVTGTAGYCAPERTASGELTFKTDIYSFGVVLLELITGREALELDANQNEESIVDWAQKKLRFRTILDIADPNLYENFKLPMLKKAMSLAFSCVQDDPALRPSTADVLQTINKIAFDPADTATFWRTLRRTPERGSTPGARELLNPTSGRRRAYSR</sequence>
<keyword evidence="12" id="KW-0808">Transferase</keyword>
<keyword evidence="6" id="KW-1133">Transmembrane helix</keyword>
<feature type="domain" description="Protein kinase" evidence="11">
    <location>
        <begin position="169"/>
        <end position="450"/>
    </location>
</feature>
<feature type="binding site" evidence="9">
    <location>
        <position position="198"/>
    </location>
    <ligand>
        <name>ATP</name>
        <dbReference type="ChEBI" id="CHEBI:30616"/>
    </ligand>
</feature>
<evidence type="ECO:0000313" key="12">
    <source>
        <dbReference type="EMBL" id="KAK4417927.1"/>
    </source>
</evidence>
<evidence type="ECO:0000256" key="9">
    <source>
        <dbReference type="PROSITE-ProRule" id="PRU10141"/>
    </source>
</evidence>
<dbReference type="Pfam" id="PF00069">
    <property type="entry name" value="Pkinase"/>
    <property type="match status" value="1"/>
</dbReference>
<dbReference type="PANTHER" id="PTHR47985:SF4">
    <property type="entry name" value="SERINE_THREONINE-PROTEIN KINASE PBL27"/>
    <property type="match status" value="1"/>
</dbReference>
<evidence type="ECO:0000256" key="1">
    <source>
        <dbReference type="ARBA" id="ARBA00004193"/>
    </source>
</evidence>
<keyword evidence="9" id="KW-0547">Nucleotide-binding</keyword>
<keyword evidence="2" id="KW-0723">Serine/threonine-protein kinase</keyword>
<dbReference type="Proteomes" id="UP001293254">
    <property type="component" value="Unassembled WGS sequence"/>
</dbReference>
<dbReference type="AlphaFoldDB" id="A0AAE1XUN4"/>
<organism evidence="12 13">
    <name type="scientific">Sesamum alatum</name>
    <dbReference type="NCBI Taxonomy" id="300844"/>
    <lineage>
        <taxon>Eukaryota</taxon>
        <taxon>Viridiplantae</taxon>
        <taxon>Streptophyta</taxon>
        <taxon>Embryophyta</taxon>
        <taxon>Tracheophyta</taxon>
        <taxon>Spermatophyta</taxon>
        <taxon>Magnoliopsida</taxon>
        <taxon>eudicotyledons</taxon>
        <taxon>Gunneridae</taxon>
        <taxon>Pentapetalae</taxon>
        <taxon>asterids</taxon>
        <taxon>lamiids</taxon>
        <taxon>Lamiales</taxon>
        <taxon>Pedaliaceae</taxon>
        <taxon>Sesamum</taxon>
    </lineage>
</organism>
<evidence type="ECO:0000259" key="11">
    <source>
        <dbReference type="PROSITE" id="PS50011"/>
    </source>
</evidence>
<dbReference type="InterPro" id="IPR001611">
    <property type="entry name" value="Leu-rich_rpt"/>
</dbReference>
<evidence type="ECO:0000256" key="2">
    <source>
        <dbReference type="ARBA" id="ARBA00022527"/>
    </source>
</evidence>
<dbReference type="InterPro" id="IPR017441">
    <property type="entry name" value="Protein_kinase_ATP_BS"/>
</dbReference>
<dbReference type="InterPro" id="IPR000719">
    <property type="entry name" value="Prot_kinase_dom"/>
</dbReference>
<dbReference type="SUPFAM" id="SSF52058">
    <property type="entry name" value="L domain-like"/>
    <property type="match status" value="1"/>
</dbReference>
<protein>
    <submittedName>
        <fullName evidence="12">Serine/threonine-protein kinase PBL27</fullName>
    </submittedName>
</protein>
<reference evidence="12" key="2">
    <citation type="journal article" date="2024" name="Plant">
        <title>Genomic evolution and insights into agronomic trait innovations of Sesamum species.</title>
        <authorList>
            <person name="Miao H."/>
            <person name="Wang L."/>
            <person name="Qu L."/>
            <person name="Liu H."/>
            <person name="Sun Y."/>
            <person name="Le M."/>
            <person name="Wang Q."/>
            <person name="Wei S."/>
            <person name="Zheng Y."/>
            <person name="Lin W."/>
            <person name="Duan Y."/>
            <person name="Cao H."/>
            <person name="Xiong S."/>
            <person name="Wang X."/>
            <person name="Wei L."/>
            <person name="Li C."/>
            <person name="Ma Q."/>
            <person name="Ju M."/>
            <person name="Zhao R."/>
            <person name="Li G."/>
            <person name="Mu C."/>
            <person name="Tian Q."/>
            <person name="Mei H."/>
            <person name="Zhang T."/>
            <person name="Gao T."/>
            <person name="Zhang H."/>
        </authorList>
    </citation>
    <scope>NUCLEOTIDE SEQUENCE</scope>
    <source>
        <strain evidence="12">3651</strain>
    </source>
</reference>